<proteinExistence type="predicted"/>
<evidence type="ECO:0000313" key="1">
    <source>
        <dbReference type="EMBL" id="SOQ49618.1"/>
    </source>
</evidence>
<accession>A0A2H1W970</accession>
<dbReference type="AlphaFoldDB" id="A0A2H1W970"/>
<gene>
    <name evidence="1" type="ORF">SFRICE_002307</name>
</gene>
<sequence length="137" mass="15788">MIIYYVLNLHVARRTDGRWARKVTEWRPRTGRRSVGRPPTRWTDDIVRVAGSQWMQVAACRSTWRTKGEAFTWVDRGWLPIGCRLRNNNTDCVQGLRALVAQTTLRPRAQGNECGVDICKIVPITNTMAYGRKMITK</sequence>
<name>A0A2H1W970_SPOFR</name>
<organism evidence="1">
    <name type="scientific">Spodoptera frugiperda</name>
    <name type="common">Fall armyworm</name>
    <dbReference type="NCBI Taxonomy" id="7108"/>
    <lineage>
        <taxon>Eukaryota</taxon>
        <taxon>Metazoa</taxon>
        <taxon>Ecdysozoa</taxon>
        <taxon>Arthropoda</taxon>
        <taxon>Hexapoda</taxon>
        <taxon>Insecta</taxon>
        <taxon>Pterygota</taxon>
        <taxon>Neoptera</taxon>
        <taxon>Endopterygota</taxon>
        <taxon>Lepidoptera</taxon>
        <taxon>Glossata</taxon>
        <taxon>Ditrysia</taxon>
        <taxon>Noctuoidea</taxon>
        <taxon>Noctuidae</taxon>
        <taxon>Amphipyrinae</taxon>
        <taxon>Spodoptera</taxon>
    </lineage>
</organism>
<dbReference type="EMBL" id="ODYU01007122">
    <property type="protein sequence ID" value="SOQ49618.1"/>
    <property type="molecule type" value="Genomic_DNA"/>
</dbReference>
<reference evidence="1" key="1">
    <citation type="submission" date="2016-07" db="EMBL/GenBank/DDBJ databases">
        <authorList>
            <person name="Bretaudeau A."/>
        </authorList>
    </citation>
    <scope>NUCLEOTIDE SEQUENCE</scope>
    <source>
        <strain evidence="1">Rice</strain>
        <tissue evidence="1">Whole body</tissue>
    </source>
</reference>
<protein>
    <submittedName>
        <fullName evidence="1">SFRICE_002307</fullName>
    </submittedName>
</protein>